<organism evidence="1 2">
    <name type="scientific">Seohaeicola zhoushanensis</name>
    <dbReference type="NCBI Taxonomy" id="1569283"/>
    <lineage>
        <taxon>Bacteria</taxon>
        <taxon>Pseudomonadati</taxon>
        <taxon>Pseudomonadota</taxon>
        <taxon>Alphaproteobacteria</taxon>
        <taxon>Rhodobacterales</taxon>
        <taxon>Roseobacteraceae</taxon>
        <taxon>Seohaeicola</taxon>
    </lineage>
</organism>
<name>A0A8J3M9W0_9RHOB</name>
<keyword evidence="2" id="KW-1185">Reference proteome</keyword>
<dbReference type="EMBL" id="BNCJ01000027">
    <property type="protein sequence ID" value="GHF70947.1"/>
    <property type="molecule type" value="Genomic_DNA"/>
</dbReference>
<dbReference type="Proteomes" id="UP000626220">
    <property type="component" value="Unassembled WGS sequence"/>
</dbReference>
<evidence type="ECO:0000313" key="2">
    <source>
        <dbReference type="Proteomes" id="UP000626220"/>
    </source>
</evidence>
<accession>A0A8J3M9W0</accession>
<sequence>MGTQLGDLNNHLFAQLERMARDDMTPEEIEREVKRADAIVGISEQIVRTADTRLKAAKLYADHGDKLLPHLPLIGKSEP</sequence>
<dbReference type="RefSeq" id="WP_189682610.1">
    <property type="nucleotide sequence ID" value="NZ_BNCJ01000027.1"/>
</dbReference>
<evidence type="ECO:0000313" key="1">
    <source>
        <dbReference type="EMBL" id="GHF70947.1"/>
    </source>
</evidence>
<dbReference type="AlphaFoldDB" id="A0A8J3M9W0"/>
<protein>
    <submittedName>
        <fullName evidence="1">Uncharacterized protein</fullName>
    </submittedName>
</protein>
<reference evidence="1" key="2">
    <citation type="submission" date="2020-09" db="EMBL/GenBank/DDBJ databases">
        <authorList>
            <person name="Sun Q."/>
            <person name="Kim S."/>
        </authorList>
    </citation>
    <scope>NUCLEOTIDE SEQUENCE</scope>
    <source>
        <strain evidence="1">KCTC 42650</strain>
    </source>
</reference>
<reference evidence="1" key="1">
    <citation type="journal article" date="2014" name="Int. J. Syst. Evol. Microbiol.">
        <title>Complete genome sequence of Corynebacterium casei LMG S-19264T (=DSM 44701T), isolated from a smear-ripened cheese.</title>
        <authorList>
            <consortium name="US DOE Joint Genome Institute (JGI-PGF)"/>
            <person name="Walter F."/>
            <person name="Albersmeier A."/>
            <person name="Kalinowski J."/>
            <person name="Ruckert C."/>
        </authorList>
    </citation>
    <scope>NUCLEOTIDE SEQUENCE</scope>
    <source>
        <strain evidence="1">KCTC 42650</strain>
    </source>
</reference>
<gene>
    <name evidence="1" type="ORF">GCM10017056_47320</name>
</gene>
<proteinExistence type="predicted"/>
<comment type="caution">
    <text evidence="1">The sequence shown here is derived from an EMBL/GenBank/DDBJ whole genome shotgun (WGS) entry which is preliminary data.</text>
</comment>